<accession>A0ABT1H6W0</accession>
<feature type="region of interest" description="Disordered" evidence="1">
    <location>
        <begin position="221"/>
        <end position="254"/>
    </location>
</feature>
<keyword evidence="3" id="KW-1185">Reference proteome</keyword>
<organism evidence="2 3">
    <name type="scientific">Williamsia serinedens</name>
    <dbReference type="NCBI Taxonomy" id="391736"/>
    <lineage>
        <taxon>Bacteria</taxon>
        <taxon>Bacillati</taxon>
        <taxon>Actinomycetota</taxon>
        <taxon>Actinomycetes</taxon>
        <taxon>Mycobacteriales</taxon>
        <taxon>Nocardiaceae</taxon>
        <taxon>Williamsia</taxon>
    </lineage>
</organism>
<feature type="region of interest" description="Disordered" evidence="1">
    <location>
        <begin position="137"/>
        <end position="171"/>
    </location>
</feature>
<feature type="compositionally biased region" description="Basic residues" evidence="1">
    <location>
        <begin position="221"/>
        <end position="245"/>
    </location>
</feature>
<comment type="caution">
    <text evidence="2">The sequence shown here is derived from an EMBL/GenBank/DDBJ whole genome shotgun (WGS) entry which is preliminary data.</text>
</comment>
<gene>
    <name evidence="2" type="ORF">LX12_003537</name>
</gene>
<protein>
    <submittedName>
        <fullName evidence="2">Uncharacterized protein</fullName>
    </submittedName>
</protein>
<sequence>MTRFIGSRTAFASAKQGSAAIHLACAGSDQDVCPNAVKPGRRRWLWTTVVESPPSRRISPTRPAAVDGGPRLLHSSSAAELSDWVNAASILVDIAESPSRATANARGTLIVDHATSVPVAGSNVEVVSAPTAATVTATRPGAPSAHCANAEANDELGTPGPRAGTDDDVAPDTTVVDGGVTVTVVTVTGAGVESLVAHPPRATAARRRTVEARRRINRCRRSRCSRRHRSRLHSLRRSSCRRRSRSPGSPPSPLCCCRAGR</sequence>
<proteinExistence type="predicted"/>
<dbReference type="Proteomes" id="UP001205740">
    <property type="component" value="Unassembled WGS sequence"/>
</dbReference>
<evidence type="ECO:0000256" key="1">
    <source>
        <dbReference type="SAM" id="MobiDB-lite"/>
    </source>
</evidence>
<name>A0ABT1H6W0_9NOCA</name>
<evidence type="ECO:0000313" key="3">
    <source>
        <dbReference type="Proteomes" id="UP001205740"/>
    </source>
</evidence>
<evidence type="ECO:0000313" key="2">
    <source>
        <dbReference type="EMBL" id="MCP2162333.1"/>
    </source>
</evidence>
<dbReference type="EMBL" id="JAMTCG010000006">
    <property type="protein sequence ID" value="MCP2162333.1"/>
    <property type="molecule type" value="Genomic_DNA"/>
</dbReference>
<reference evidence="2 3" key="1">
    <citation type="submission" date="2022-06" db="EMBL/GenBank/DDBJ databases">
        <title>Genomic Encyclopedia of Archaeal and Bacterial Type Strains, Phase II (KMG-II): from individual species to whole genera.</title>
        <authorList>
            <person name="Goeker M."/>
        </authorList>
    </citation>
    <scope>NUCLEOTIDE SEQUENCE [LARGE SCALE GENOMIC DNA]</scope>
    <source>
        <strain evidence="2 3">DSM 45037</strain>
    </source>
</reference>